<protein>
    <submittedName>
        <fullName evidence="2">Uncharacterized protein</fullName>
    </submittedName>
</protein>
<keyword evidence="3" id="KW-1185">Reference proteome</keyword>
<organism evidence="2 3">
    <name type="scientific">Sungkyunkwania multivorans</name>
    <dbReference type="NCBI Taxonomy" id="1173618"/>
    <lineage>
        <taxon>Bacteria</taxon>
        <taxon>Pseudomonadati</taxon>
        <taxon>Bacteroidota</taxon>
        <taxon>Flavobacteriia</taxon>
        <taxon>Flavobacteriales</taxon>
        <taxon>Flavobacteriaceae</taxon>
        <taxon>Sungkyunkwania</taxon>
    </lineage>
</organism>
<accession>A0ABW3D1V5</accession>
<keyword evidence="1" id="KW-0472">Membrane</keyword>
<reference evidence="3" key="1">
    <citation type="journal article" date="2019" name="Int. J. Syst. Evol. Microbiol.">
        <title>The Global Catalogue of Microorganisms (GCM) 10K type strain sequencing project: providing services to taxonomists for standard genome sequencing and annotation.</title>
        <authorList>
            <consortium name="The Broad Institute Genomics Platform"/>
            <consortium name="The Broad Institute Genome Sequencing Center for Infectious Disease"/>
            <person name="Wu L."/>
            <person name="Ma J."/>
        </authorList>
    </citation>
    <scope>NUCLEOTIDE SEQUENCE [LARGE SCALE GENOMIC DNA]</scope>
    <source>
        <strain evidence="3">CCUG 62952</strain>
    </source>
</reference>
<feature type="transmembrane region" description="Helical" evidence="1">
    <location>
        <begin position="118"/>
        <end position="136"/>
    </location>
</feature>
<evidence type="ECO:0000313" key="2">
    <source>
        <dbReference type="EMBL" id="MFD0863801.1"/>
    </source>
</evidence>
<dbReference type="EMBL" id="JBHTJH010000017">
    <property type="protein sequence ID" value="MFD0863801.1"/>
    <property type="molecule type" value="Genomic_DNA"/>
</dbReference>
<evidence type="ECO:0000313" key="3">
    <source>
        <dbReference type="Proteomes" id="UP001596978"/>
    </source>
</evidence>
<name>A0ABW3D1V5_9FLAO</name>
<keyword evidence="1" id="KW-0812">Transmembrane</keyword>
<proteinExistence type="predicted"/>
<dbReference type="Proteomes" id="UP001596978">
    <property type="component" value="Unassembled WGS sequence"/>
</dbReference>
<keyword evidence="1" id="KW-1133">Transmembrane helix</keyword>
<dbReference type="RefSeq" id="WP_386410217.1">
    <property type="nucleotide sequence ID" value="NZ_JBHTJH010000017.1"/>
</dbReference>
<feature type="transmembrane region" description="Helical" evidence="1">
    <location>
        <begin position="46"/>
        <end position="69"/>
    </location>
</feature>
<evidence type="ECO:0000256" key="1">
    <source>
        <dbReference type="SAM" id="Phobius"/>
    </source>
</evidence>
<gene>
    <name evidence="2" type="ORF">ACFQ1M_16415</name>
</gene>
<comment type="caution">
    <text evidence="2">The sequence shown here is derived from an EMBL/GenBank/DDBJ whole genome shotgun (WGS) entry which is preliminary data.</text>
</comment>
<feature type="transmembrane region" description="Helical" evidence="1">
    <location>
        <begin position="90"/>
        <end position="112"/>
    </location>
</feature>
<sequence length="149" mass="17246">MLLLLFQAVSAIPSGAMLIYDPSGITIGFPRSILQDLQVNAPFTNFLIPGLFLMIFLGLLPLLIVYGLITKKNFKLMQTINLYKNYHWSWTFSYYLGILLVLWICMQLYFGIGFGMLHFWYALLGVLIVVATQWTSTKRDYYISDHSWE</sequence>